<comment type="caution">
    <text evidence="1">The sequence shown here is derived from an EMBL/GenBank/DDBJ whole genome shotgun (WGS) entry which is preliminary data.</text>
</comment>
<proteinExistence type="predicted"/>
<evidence type="ECO:0000313" key="2">
    <source>
        <dbReference type="Proteomes" id="UP001301958"/>
    </source>
</evidence>
<name>A0AAN6YN19_9PEZI</name>
<accession>A0AAN6YN19</accession>
<sequence length="285" mass="33741">MSSPPASSFPQFSKLPQELQDLVWDLLAPTKSREPCVFYFEAHSMVTKFKKDVPQTTFKLFPEITKVCYKVKAEQDLFFVEHHPISEPSDIFWGDFANTCKQWYDVPEQEWDDEAWETPTSMVHSVARQVAIRWNPTEMEQTKWKRFMPGLVHTFPRLETLYLVDFAIKLTREDIFAFPEKRWLDGTGGAYILMPEPRYRIIMHDSYDSRRMDSDPQTRYPQDQYPTAVIFRVGDEKLIRRFVAPPVEHKSCPREIRVLAYYNLNDKRQETDNKVEIPVQKGEFL</sequence>
<protein>
    <submittedName>
        <fullName evidence="1">Uncharacterized protein</fullName>
    </submittedName>
</protein>
<organism evidence="1 2">
    <name type="scientific">Podospora fimiseda</name>
    <dbReference type="NCBI Taxonomy" id="252190"/>
    <lineage>
        <taxon>Eukaryota</taxon>
        <taxon>Fungi</taxon>
        <taxon>Dikarya</taxon>
        <taxon>Ascomycota</taxon>
        <taxon>Pezizomycotina</taxon>
        <taxon>Sordariomycetes</taxon>
        <taxon>Sordariomycetidae</taxon>
        <taxon>Sordariales</taxon>
        <taxon>Podosporaceae</taxon>
        <taxon>Podospora</taxon>
    </lineage>
</organism>
<keyword evidence="2" id="KW-1185">Reference proteome</keyword>
<dbReference type="AlphaFoldDB" id="A0AAN6YN19"/>
<reference evidence="1" key="2">
    <citation type="submission" date="2023-05" db="EMBL/GenBank/DDBJ databases">
        <authorList>
            <consortium name="Lawrence Berkeley National Laboratory"/>
            <person name="Steindorff A."/>
            <person name="Hensen N."/>
            <person name="Bonometti L."/>
            <person name="Westerberg I."/>
            <person name="Brannstrom I.O."/>
            <person name="Guillou S."/>
            <person name="Cros-Aarteil S."/>
            <person name="Calhoun S."/>
            <person name="Haridas S."/>
            <person name="Kuo A."/>
            <person name="Mondo S."/>
            <person name="Pangilinan J."/>
            <person name="Riley R."/>
            <person name="Labutti K."/>
            <person name="Andreopoulos B."/>
            <person name="Lipzen A."/>
            <person name="Chen C."/>
            <person name="Yanf M."/>
            <person name="Daum C."/>
            <person name="Ng V."/>
            <person name="Clum A."/>
            <person name="Ohm R."/>
            <person name="Martin F."/>
            <person name="Silar P."/>
            <person name="Natvig D."/>
            <person name="Lalanne C."/>
            <person name="Gautier V."/>
            <person name="Ament-Velasquez S.L."/>
            <person name="Kruys A."/>
            <person name="Hutchinson M.I."/>
            <person name="Powell A.J."/>
            <person name="Barry K."/>
            <person name="Miller A.N."/>
            <person name="Grigoriev I.V."/>
            <person name="Debuchy R."/>
            <person name="Gladieux P."/>
            <person name="Thoren M.H."/>
            <person name="Johannesson H."/>
        </authorList>
    </citation>
    <scope>NUCLEOTIDE SEQUENCE</scope>
    <source>
        <strain evidence="1">CBS 990.96</strain>
    </source>
</reference>
<evidence type="ECO:0000313" key="1">
    <source>
        <dbReference type="EMBL" id="KAK4221535.1"/>
    </source>
</evidence>
<dbReference type="EMBL" id="MU865537">
    <property type="protein sequence ID" value="KAK4221535.1"/>
    <property type="molecule type" value="Genomic_DNA"/>
</dbReference>
<dbReference type="Proteomes" id="UP001301958">
    <property type="component" value="Unassembled WGS sequence"/>
</dbReference>
<reference evidence="1" key="1">
    <citation type="journal article" date="2023" name="Mol. Phylogenet. Evol.">
        <title>Genome-scale phylogeny and comparative genomics of the fungal order Sordariales.</title>
        <authorList>
            <person name="Hensen N."/>
            <person name="Bonometti L."/>
            <person name="Westerberg I."/>
            <person name="Brannstrom I.O."/>
            <person name="Guillou S."/>
            <person name="Cros-Aarteil S."/>
            <person name="Calhoun S."/>
            <person name="Haridas S."/>
            <person name="Kuo A."/>
            <person name="Mondo S."/>
            <person name="Pangilinan J."/>
            <person name="Riley R."/>
            <person name="LaButti K."/>
            <person name="Andreopoulos B."/>
            <person name="Lipzen A."/>
            <person name="Chen C."/>
            <person name="Yan M."/>
            <person name="Daum C."/>
            <person name="Ng V."/>
            <person name="Clum A."/>
            <person name="Steindorff A."/>
            <person name="Ohm R.A."/>
            <person name="Martin F."/>
            <person name="Silar P."/>
            <person name="Natvig D.O."/>
            <person name="Lalanne C."/>
            <person name="Gautier V."/>
            <person name="Ament-Velasquez S.L."/>
            <person name="Kruys A."/>
            <person name="Hutchinson M.I."/>
            <person name="Powell A.J."/>
            <person name="Barry K."/>
            <person name="Miller A.N."/>
            <person name="Grigoriev I.V."/>
            <person name="Debuchy R."/>
            <person name="Gladieux P."/>
            <person name="Hiltunen Thoren M."/>
            <person name="Johannesson H."/>
        </authorList>
    </citation>
    <scope>NUCLEOTIDE SEQUENCE</scope>
    <source>
        <strain evidence="1">CBS 990.96</strain>
    </source>
</reference>
<gene>
    <name evidence="1" type="ORF">QBC38DRAFT_522017</name>
</gene>